<sequence length="67" mass="7531">MRKCTDLLPEGHKYTISIIGISDKRNKNADGKFTGKFEVSGETKQALNKKRTKEIKSFIQCITATVL</sequence>
<evidence type="ECO:0000313" key="1">
    <source>
        <dbReference type="EMBL" id="CBJ91362.1"/>
    </source>
</evidence>
<name>D3VLN6_XENNA</name>
<organism evidence="1 2">
    <name type="scientific">Xenorhabdus nematophila (strain ATCC 19061 / DSM 3370 / CCUG 14189 / LMG 1036 / NCIMB 9965 / AN6)</name>
    <dbReference type="NCBI Taxonomy" id="406817"/>
    <lineage>
        <taxon>Bacteria</taxon>
        <taxon>Pseudomonadati</taxon>
        <taxon>Pseudomonadota</taxon>
        <taxon>Gammaproteobacteria</taxon>
        <taxon>Enterobacterales</taxon>
        <taxon>Morganellaceae</taxon>
        <taxon>Xenorhabdus</taxon>
    </lineage>
</organism>
<dbReference type="EMBL" id="FN667742">
    <property type="protein sequence ID" value="CBJ91362.1"/>
    <property type="molecule type" value="Genomic_DNA"/>
</dbReference>
<dbReference type="KEGG" id="xne:XNC1_3310"/>
<protein>
    <submittedName>
        <fullName evidence="1">Uncharacterized protein</fullName>
    </submittedName>
</protein>
<accession>D3VLN6</accession>
<dbReference type="HOGENOM" id="CLU_2811495_0_0_6"/>
<proteinExistence type="predicted"/>
<keyword evidence="2" id="KW-1185">Reference proteome</keyword>
<evidence type="ECO:0000313" key="2">
    <source>
        <dbReference type="Proteomes" id="UP000008075"/>
    </source>
</evidence>
<dbReference type="Proteomes" id="UP000008075">
    <property type="component" value="Chromosome"/>
</dbReference>
<reference evidence="1 2" key="1">
    <citation type="journal article" date="2011" name="PLoS ONE">
        <title>The entomopathogenic bacterial endosymbionts xenorhabdus and photorhabdus: convergent lifestyles from divergent genomes.</title>
        <authorList>
            <person name="Chaston J.M."/>
            <person name="Suen G."/>
            <person name="Tucker S.L."/>
            <person name="Andersen A.W."/>
            <person name="Bhasin A."/>
            <person name="Bode E."/>
            <person name="Bode H.B."/>
            <person name="Brachmann A.O."/>
            <person name="Cowles C.E."/>
            <person name="Cowles K.N."/>
            <person name="Darby C."/>
            <person name="de Leon L."/>
            <person name="Drace K."/>
            <person name="Du Z."/>
            <person name="Givaudan A."/>
            <person name="Herbert Tran E.E."/>
            <person name="Jewell K.A."/>
            <person name="Knack J.J."/>
            <person name="Krasomil-Osterfeld K.C."/>
            <person name="Kukor R."/>
            <person name="Lanois A."/>
            <person name="Latreille P."/>
            <person name="Leimgruber N.K."/>
            <person name="Lipke C.M."/>
            <person name="Liu R."/>
            <person name="Lu X."/>
            <person name="Martens E.C."/>
            <person name="Marri P.R."/>
            <person name="Medigue C."/>
            <person name="Menard M.L."/>
            <person name="Miller N.M."/>
            <person name="Morales-Soto N."/>
            <person name="Norton S."/>
            <person name="Ogier J.C."/>
            <person name="Orchard S.S."/>
            <person name="Park D."/>
            <person name="Park Y."/>
            <person name="Qurollo B.A."/>
            <person name="Sugar D.R."/>
            <person name="Richards G.R."/>
            <person name="Rouy Z."/>
            <person name="Slominski B."/>
            <person name="Slominski K."/>
            <person name="Snyder H."/>
            <person name="Tjaden B.C."/>
            <person name="van der Hoeven R."/>
            <person name="Welch R.D."/>
            <person name="Wheeler C."/>
            <person name="Xiang B."/>
            <person name="Barbazuk B."/>
            <person name="Gaudriault S."/>
            <person name="Goodner B."/>
            <person name="Slater S.C."/>
            <person name="Forst S."/>
            <person name="Goldman B.S."/>
            <person name="Goodrich-Blair H."/>
        </authorList>
    </citation>
    <scope>NUCLEOTIDE SEQUENCE [LARGE SCALE GENOMIC DNA]</scope>
    <source>
        <strain evidence="2">ATCC 19061 / DSM 3370 / CCUG 14189 / LMG 1036 / NCIMB 9965 / AN6</strain>
    </source>
</reference>
<dbReference type="AlphaFoldDB" id="D3VLN6"/>
<gene>
    <name evidence="1" type="ordered locus">XNC1_3310</name>
</gene>
<dbReference type="STRING" id="406817.XNC1_3310"/>